<dbReference type="STRING" id="406327.Mevan_1557"/>
<sequence length="109" mass="12681">MWDALHKFYKKGDIIELNGTSKILKAINYTDSRYMDVSLTVIGEEGFEIYREKLLNDEKLTISSNNSVNSIKSSELISEKPGYDLILNIEFLETYAGSWSFYYLYIWKG</sequence>
<protein>
    <submittedName>
        <fullName evidence="1">Uncharacterized protein</fullName>
    </submittedName>
</protein>
<dbReference type="KEGG" id="mvn:Mevan_1557"/>
<name>A6USH7_METVS</name>
<dbReference type="Proteomes" id="UP000001107">
    <property type="component" value="Chromosome"/>
</dbReference>
<dbReference type="EMBL" id="CP000742">
    <property type="protein sequence ID" value="ABR55449.1"/>
    <property type="molecule type" value="Genomic_DNA"/>
</dbReference>
<keyword evidence="2" id="KW-1185">Reference proteome</keyword>
<gene>
    <name evidence="1" type="ordered locus">Mevan_1557</name>
</gene>
<dbReference type="GeneID" id="5325778"/>
<organism evidence="1 2">
    <name type="scientific">Methanococcus vannielii (strain ATCC 35089 / DSM 1224 / JCM 13029 / OCM 148 / SB)</name>
    <dbReference type="NCBI Taxonomy" id="406327"/>
    <lineage>
        <taxon>Archaea</taxon>
        <taxon>Methanobacteriati</taxon>
        <taxon>Methanobacteriota</taxon>
        <taxon>Methanomada group</taxon>
        <taxon>Methanococci</taxon>
        <taxon>Methanococcales</taxon>
        <taxon>Methanococcaceae</taxon>
        <taxon>Methanococcus</taxon>
    </lineage>
</organism>
<dbReference type="HOGENOM" id="CLU_2177924_0_0_2"/>
<dbReference type="AlphaFoldDB" id="A6USH7"/>
<reference evidence="1" key="1">
    <citation type="submission" date="2007-06" db="EMBL/GenBank/DDBJ databases">
        <title>Complete sequence of Methanococcus vannielii SB.</title>
        <authorList>
            <consortium name="US DOE Joint Genome Institute"/>
            <person name="Copeland A."/>
            <person name="Lucas S."/>
            <person name="Lapidus A."/>
            <person name="Barry K."/>
            <person name="Glavina del Rio T."/>
            <person name="Dalin E."/>
            <person name="Tice H."/>
            <person name="Pitluck S."/>
            <person name="Chain P."/>
            <person name="Malfatti S."/>
            <person name="Shin M."/>
            <person name="Vergez L."/>
            <person name="Schmutz J."/>
            <person name="Larimer F."/>
            <person name="Land M."/>
            <person name="Hauser L."/>
            <person name="Kyrpides N."/>
            <person name="Anderson I."/>
            <person name="Sieprawska-Lupa M."/>
            <person name="Whitman W.B."/>
            <person name="Richardson P."/>
        </authorList>
    </citation>
    <scope>NUCLEOTIDE SEQUENCE [LARGE SCALE GENOMIC DNA]</scope>
    <source>
        <strain evidence="1">SB</strain>
    </source>
</reference>
<evidence type="ECO:0000313" key="1">
    <source>
        <dbReference type="EMBL" id="ABR55449.1"/>
    </source>
</evidence>
<evidence type="ECO:0000313" key="2">
    <source>
        <dbReference type="Proteomes" id="UP000001107"/>
    </source>
</evidence>
<proteinExistence type="predicted"/>
<accession>A6USH7</accession>
<dbReference type="RefSeq" id="WP_012066363.1">
    <property type="nucleotide sequence ID" value="NC_009634.1"/>
</dbReference>